<dbReference type="HOGENOM" id="CLU_045796_0_0_7"/>
<keyword evidence="3" id="KW-1185">Reference proteome</keyword>
<dbReference type="KEGG" id="gsb:GSUB_05475"/>
<dbReference type="Proteomes" id="UP000035036">
    <property type="component" value="Chromosome"/>
</dbReference>
<dbReference type="OrthoDB" id="233093at2"/>
<dbReference type="AlphaFoldDB" id="A0A0B5FPY7"/>
<sequence>MYQLDNRSVWSAGLYPGWGRAGERQFTLVIKAGFCFDCHGHLSPLPQPDIEEADRYRGGPGTSSLAGACETVPFKQGAELLLYGTAQPPGAGRTVGEVEISLRRGDDAPWSKTLRVFGRRSWATRLLMTVPGDPEPLEAVPLIYENAYGGSDPADPEKIFPANPVGRGFSDKGRRLKGVDLPQIEIGPLFITSPAARPAPAGFGPLAPLWEPRVRAFSVIDEDAAQHGGCPWGKEVAADLFNAAPLDQRFSQPVQGDECIRLRGLVAEAPQGVTLHVPKLRPAVLLNRNAVMQNLEVCCDTLVIEADRQEMHLVFRAALPWDVKNPENGWVVVRESRPQEEQPKIHKQAKT</sequence>
<name>A0A0B5FPY7_9BACT</name>
<accession>A0A0B5FPY7</accession>
<dbReference type="STRING" id="483547.GSUB_05475"/>
<dbReference type="EMBL" id="CP010311">
    <property type="protein sequence ID" value="AJF06125.1"/>
    <property type="molecule type" value="Genomic_DNA"/>
</dbReference>
<evidence type="ECO:0000313" key="3">
    <source>
        <dbReference type="Proteomes" id="UP000035036"/>
    </source>
</evidence>
<gene>
    <name evidence="2" type="ORF">GSUB_05475</name>
</gene>
<organism evidence="2 3">
    <name type="scientific">Geoalkalibacter subterraneus</name>
    <dbReference type="NCBI Taxonomy" id="483547"/>
    <lineage>
        <taxon>Bacteria</taxon>
        <taxon>Pseudomonadati</taxon>
        <taxon>Thermodesulfobacteriota</taxon>
        <taxon>Desulfuromonadia</taxon>
        <taxon>Desulfuromonadales</taxon>
        <taxon>Geoalkalibacteraceae</taxon>
        <taxon>Geoalkalibacter</taxon>
    </lineage>
</organism>
<evidence type="ECO:0000259" key="1">
    <source>
        <dbReference type="Pfam" id="PF09937"/>
    </source>
</evidence>
<feature type="domain" description="DUF2169" evidence="1">
    <location>
        <begin position="22"/>
        <end position="316"/>
    </location>
</feature>
<dbReference type="RefSeq" id="WP_040199619.1">
    <property type="nucleotide sequence ID" value="NZ_CP010311.1"/>
</dbReference>
<proteinExistence type="predicted"/>
<protein>
    <recommendedName>
        <fullName evidence="1">DUF2169 domain-containing protein</fullName>
    </recommendedName>
</protein>
<evidence type="ECO:0000313" key="2">
    <source>
        <dbReference type="EMBL" id="AJF06125.1"/>
    </source>
</evidence>
<dbReference type="Pfam" id="PF09937">
    <property type="entry name" value="DUF2169"/>
    <property type="match status" value="1"/>
</dbReference>
<dbReference type="InterPro" id="IPR018683">
    <property type="entry name" value="DUF2169"/>
</dbReference>
<reference evidence="2 3" key="1">
    <citation type="journal article" date="2015" name="Genome Announc.">
        <title>Genomes of Geoalkalibacter ferrihydriticus Z-0531T and Geoalkalibacter subterraneus Red1T, Two Haloalkaliphilic Metal-Reducing Deltaproteobacteria.</title>
        <authorList>
            <person name="Badalamenti J.P."/>
            <person name="Krajmalnik-Brown R."/>
            <person name="Torres C.I."/>
            <person name="Bond D.R."/>
        </authorList>
    </citation>
    <scope>NUCLEOTIDE SEQUENCE [LARGE SCALE GENOMIC DNA]</scope>
    <source>
        <strain evidence="2 3">Red1</strain>
    </source>
</reference>